<protein>
    <submittedName>
        <fullName evidence="1">Uncharacterized protein</fullName>
    </submittedName>
</protein>
<proteinExistence type="predicted"/>
<dbReference type="EMBL" id="CM037623">
    <property type="protein sequence ID" value="KAH7987958.1"/>
    <property type="molecule type" value="Genomic_DNA"/>
</dbReference>
<sequence>MELAGRTDLAGSVPFSKLPCSYLLCLALPGTQEQVRTCGKGQQLSPQRPKASSCSPSVKGTVPFSELTSPEKIIHFHRELRNSRCSNNQKEVA</sequence>
<dbReference type="Proteomes" id="UP000827872">
    <property type="component" value="Linkage Group LG10"/>
</dbReference>
<evidence type="ECO:0000313" key="2">
    <source>
        <dbReference type="Proteomes" id="UP000827872"/>
    </source>
</evidence>
<name>A0ACB8E6N8_9SAUR</name>
<keyword evidence="2" id="KW-1185">Reference proteome</keyword>
<reference evidence="1" key="1">
    <citation type="submission" date="2021-08" db="EMBL/GenBank/DDBJ databases">
        <title>The first chromosome-level gecko genome reveals the dynamic sex chromosomes of Neotropical dwarf geckos (Sphaerodactylidae: Sphaerodactylus).</title>
        <authorList>
            <person name="Pinto B.J."/>
            <person name="Keating S.E."/>
            <person name="Gamble T."/>
        </authorList>
    </citation>
    <scope>NUCLEOTIDE SEQUENCE</scope>
    <source>
        <strain evidence="1">TG3544</strain>
    </source>
</reference>
<accession>A0ACB8E6N8</accession>
<comment type="caution">
    <text evidence="1">The sequence shown here is derived from an EMBL/GenBank/DDBJ whole genome shotgun (WGS) entry which is preliminary data.</text>
</comment>
<gene>
    <name evidence="1" type="ORF">K3G42_002282</name>
</gene>
<evidence type="ECO:0000313" key="1">
    <source>
        <dbReference type="EMBL" id="KAH7987958.1"/>
    </source>
</evidence>
<organism evidence="1 2">
    <name type="scientific">Sphaerodactylus townsendi</name>
    <dbReference type="NCBI Taxonomy" id="933632"/>
    <lineage>
        <taxon>Eukaryota</taxon>
        <taxon>Metazoa</taxon>
        <taxon>Chordata</taxon>
        <taxon>Craniata</taxon>
        <taxon>Vertebrata</taxon>
        <taxon>Euteleostomi</taxon>
        <taxon>Lepidosauria</taxon>
        <taxon>Squamata</taxon>
        <taxon>Bifurcata</taxon>
        <taxon>Gekkota</taxon>
        <taxon>Sphaerodactylidae</taxon>
        <taxon>Sphaerodactylus</taxon>
    </lineage>
</organism>